<evidence type="ECO:0000256" key="2">
    <source>
        <dbReference type="ARBA" id="ARBA00022475"/>
    </source>
</evidence>
<feature type="transmembrane region" description="Helical" evidence="8">
    <location>
        <begin position="16"/>
        <end position="35"/>
    </location>
</feature>
<keyword evidence="11" id="KW-1185">Reference proteome</keyword>
<feature type="transmembrane region" description="Helical" evidence="8">
    <location>
        <begin position="284"/>
        <end position="305"/>
    </location>
</feature>
<keyword evidence="3 10" id="KW-0328">Glycosyltransferase</keyword>
<evidence type="ECO:0000256" key="7">
    <source>
        <dbReference type="ARBA" id="ARBA00023136"/>
    </source>
</evidence>
<evidence type="ECO:0000256" key="6">
    <source>
        <dbReference type="ARBA" id="ARBA00022989"/>
    </source>
</evidence>
<dbReference type="PANTHER" id="PTHR33908">
    <property type="entry name" value="MANNOSYLTRANSFERASE YKCB-RELATED"/>
    <property type="match status" value="1"/>
</dbReference>
<feature type="transmembrane region" description="Helical" evidence="8">
    <location>
        <begin position="81"/>
        <end position="98"/>
    </location>
</feature>
<dbReference type="Pfam" id="PF13231">
    <property type="entry name" value="PMT_2"/>
    <property type="match status" value="1"/>
</dbReference>
<evidence type="ECO:0000313" key="11">
    <source>
        <dbReference type="Proteomes" id="UP001596052"/>
    </source>
</evidence>
<evidence type="ECO:0000256" key="4">
    <source>
        <dbReference type="ARBA" id="ARBA00022679"/>
    </source>
</evidence>
<dbReference type="GO" id="GO:0016757">
    <property type="term" value="F:glycosyltransferase activity"/>
    <property type="evidence" value="ECO:0007669"/>
    <property type="project" value="UniProtKB-KW"/>
</dbReference>
<dbReference type="Proteomes" id="UP001596052">
    <property type="component" value="Unassembled WGS sequence"/>
</dbReference>
<gene>
    <name evidence="10" type="ORF">ACFQDI_15380</name>
</gene>
<evidence type="ECO:0000313" key="10">
    <source>
        <dbReference type="EMBL" id="MFC5456245.1"/>
    </source>
</evidence>
<dbReference type="EC" id="2.4.-.-" evidence="10"/>
<keyword evidence="7 8" id="KW-0472">Membrane</keyword>
<feature type="transmembrane region" description="Helical" evidence="8">
    <location>
        <begin position="317"/>
        <end position="334"/>
    </location>
</feature>
<comment type="caution">
    <text evidence="10">The sequence shown here is derived from an EMBL/GenBank/DDBJ whole genome shotgun (WGS) entry which is preliminary data.</text>
</comment>
<feature type="transmembrane region" description="Helical" evidence="8">
    <location>
        <begin position="110"/>
        <end position="129"/>
    </location>
</feature>
<feature type="transmembrane region" description="Helical" evidence="8">
    <location>
        <begin position="346"/>
        <end position="366"/>
    </location>
</feature>
<dbReference type="InterPro" id="IPR038731">
    <property type="entry name" value="RgtA/B/C-like"/>
</dbReference>
<reference evidence="11" key="1">
    <citation type="journal article" date="2019" name="Int. J. Syst. Evol. Microbiol.">
        <title>The Global Catalogue of Microorganisms (GCM) 10K type strain sequencing project: providing services to taxonomists for standard genome sequencing and annotation.</title>
        <authorList>
            <consortium name="The Broad Institute Genomics Platform"/>
            <consortium name="The Broad Institute Genome Sequencing Center for Infectious Disease"/>
            <person name="Wu L."/>
            <person name="Ma J."/>
        </authorList>
    </citation>
    <scope>NUCLEOTIDE SEQUENCE [LARGE SCALE GENOMIC DNA]</scope>
    <source>
        <strain evidence="11">CGMCC 4.1469</strain>
    </source>
</reference>
<dbReference type="RefSeq" id="WP_377168298.1">
    <property type="nucleotide sequence ID" value="NZ_JBHSMQ010000005.1"/>
</dbReference>
<keyword evidence="6 8" id="KW-1133">Transmembrane helix</keyword>
<evidence type="ECO:0000256" key="1">
    <source>
        <dbReference type="ARBA" id="ARBA00004651"/>
    </source>
</evidence>
<evidence type="ECO:0000256" key="3">
    <source>
        <dbReference type="ARBA" id="ARBA00022676"/>
    </source>
</evidence>
<dbReference type="PANTHER" id="PTHR33908:SF11">
    <property type="entry name" value="MEMBRANE PROTEIN"/>
    <property type="match status" value="1"/>
</dbReference>
<keyword evidence="4 10" id="KW-0808">Transferase</keyword>
<sequence>MSVIPASDSSIWIKRFWWLLAAVFIVRVGLMLLFVNGADLIGDEAYYWDWGRRPDWCYYSKPPMIGWMMGSIGWLTGNAEWGIRFAALLLGTATLVIIHRLALVLFDARTAFLAAVLVLLTLANAALNLLLTIDAPLLLCWTLGLLIFWHAAQKPACNLRWLALTLVIGFGTLSKQMMLAFPALMLVFAAFSREDRPLLRNPRMWISILLGMAFIIPVLRWNQQHAWITLEHTKHHFDTSSLGFSRWLGRTGENIGLQALIYTPVTFAALVAAMIAAVKLRRQISRPVLFLLLASAPALACFALLSLRQRINPNWPAAFFVPAFILGAAWLRGVSPFRLHPGWERWSLRIGGALVLLAHVGLVVILTTDLKAIGKLADMRGWKEAGIEAQKFLDRVPRRENTFVMALGHRYSAAEMAFYMPSHPRVYRWEPSGTVLSQYEIWPGPEERIGSDALILEPGSYASLAQNEVFTAAFEKIEFLGTIRVPLGSQALEFSVFLGRNLKNWQPVHAGGK</sequence>
<name>A0ABW0KRZ2_9BACT</name>
<proteinExistence type="predicted"/>
<keyword evidence="2" id="KW-1003">Cell membrane</keyword>
<dbReference type="EMBL" id="JBHSMQ010000005">
    <property type="protein sequence ID" value="MFC5456245.1"/>
    <property type="molecule type" value="Genomic_DNA"/>
</dbReference>
<feature type="domain" description="Glycosyltransferase RgtA/B/C/D-like" evidence="9">
    <location>
        <begin position="60"/>
        <end position="221"/>
    </location>
</feature>
<accession>A0ABW0KRZ2</accession>
<keyword evidence="5 8" id="KW-0812">Transmembrane</keyword>
<evidence type="ECO:0000256" key="8">
    <source>
        <dbReference type="SAM" id="Phobius"/>
    </source>
</evidence>
<comment type="subcellular location">
    <subcellularLocation>
        <location evidence="1">Cell membrane</location>
        <topology evidence="1">Multi-pass membrane protein</topology>
    </subcellularLocation>
</comment>
<feature type="transmembrane region" description="Helical" evidence="8">
    <location>
        <begin position="164"/>
        <end position="191"/>
    </location>
</feature>
<organism evidence="10 11">
    <name type="scientific">Prosthecobacter fluviatilis</name>
    <dbReference type="NCBI Taxonomy" id="445931"/>
    <lineage>
        <taxon>Bacteria</taxon>
        <taxon>Pseudomonadati</taxon>
        <taxon>Verrucomicrobiota</taxon>
        <taxon>Verrucomicrobiia</taxon>
        <taxon>Verrucomicrobiales</taxon>
        <taxon>Verrucomicrobiaceae</taxon>
        <taxon>Prosthecobacter</taxon>
    </lineage>
</organism>
<dbReference type="InterPro" id="IPR050297">
    <property type="entry name" value="LipidA_mod_glycosyltrf_83"/>
</dbReference>
<feature type="transmembrane region" description="Helical" evidence="8">
    <location>
        <begin position="255"/>
        <end position="278"/>
    </location>
</feature>
<evidence type="ECO:0000256" key="5">
    <source>
        <dbReference type="ARBA" id="ARBA00022692"/>
    </source>
</evidence>
<feature type="transmembrane region" description="Helical" evidence="8">
    <location>
        <begin position="203"/>
        <end position="221"/>
    </location>
</feature>
<evidence type="ECO:0000259" key="9">
    <source>
        <dbReference type="Pfam" id="PF13231"/>
    </source>
</evidence>
<protein>
    <submittedName>
        <fullName evidence="10">ArnT family glycosyltransferase</fullName>
        <ecNumber evidence="10">2.4.-.-</ecNumber>
    </submittedName>
</protein>